<dbReference type="Gene3D" id="1.20.200.10">
    <property type="entry name" value="Fumarase/aspartase (Central domain)"/>
    <property type="match status" value="1"/>
</dbReference>
<keyword evidence="6" id="KW-0963">Cytoplasm</keyword>
<dbReference type="CDD" id="cd00332">
    <property type="entry name" value="PAL-HAL"/>
    <property type="match status" value="1"/>
</dbReference>
<keyword evidence="11" id="KW-1185">Reference proteome</keyword>
<sequence>MTQDHHLTLQPGALALTDLRTAWGTPGKLTLAPGAYAAIETSAATIQAIVAKGDPAYGINTGFGLLAKRHIPQAQLEQLQQNLILSHAVGTGDYLPDHVVRLILLTKIGSLARGYSGVRPLIVDTLIALYNAGIMPAIPCQGSVGASGDLAPLAHMTLAMLGVGEVRMRGEIMDARAALTAAGIEPVVLAAKEGLALINGTQVSTALALHGLFLAERLLEAAMVTGALALDAARGSDAPFDPRVHEVRGQPGQIAAAKIYRQLVAGSAIRASHLVGDERVQDPYSLRCQPQVMGAVMDLIAQAGRTLLIEANAVTDNPLVFPETGEVISGGNFHAEPVAFAADTLALAIAEIGALAERRIALLIDSTLSGLPPFLVREPGVNSGFMIAHVTAAALASENKSLAHPASVDSLPTSANQEDHVSMATFAARRLGQMAHNTGVIVGIELLAAAQGIEFHRPLTSSSHLEHVHAKLREQVPAFDEDRFFAPDIEAARRMVMDGALSAACKDLFAALH</sequence>
<evidence type="ECO:0000313" key="10">
    <source>
        <dbReference type="EMBL" id="NIA56760.1"/>
    </source>
</evidence>
<dbReference type="InterPro" id="IPR005921">
    <property type="entry name" value="HutH"/>
</dbReference>
<dbReference type="InterPro" id="IPR024083">
    <property type="entry name" value="Fumarase/histidase_N"/>
</dbReference>
<dbReference type="NCBIfam" id="NF006871">
    <property type="entry name" value="PRK09367.1"/>
    <property type="match status" value="1"/>
</dbReference>
<comment type="catalytic activity">
    <reaction evidence="5 6 8">
        <text>L-histidine = trans-urocanate + NH4(+)</text>
        <dbReference type="Rhea" id="RHEA:21232"/>
        <dbReference type="ChEBI" id="CHEBI:17771"/>
        <dbReference type="ChEBI" id="CHEBI:28938"/>
        <dbReference type="ChEBI" id="CHEBI:57595"/>
        <dbReference type="EC" id="4.3.1.3"/>
    </reaction>
</comment>
<evidence type="ECO:0000256" key="2">
    <source>
        <dbReference type="ARBA" id="ARBA00012994"/>
    </source>
</evidence>
<protein>
    <recommendedName>
        <fullName evidence="2 6">Histidine ammonia-lyase</fullName>
        <shortName evidence="6">Histidase</shortName>
        <ecNumber evidence="2 6">4.3.1.3</ecNumber>
    </recommendedName>
</protein>
<reference evidence="10 11" key="1">
    <citation type="submission" date="2020-03" db="EMBL/GenBank/DDBJ databases">
        <title>Genome sequence of strain Massilia sp. TW-1.</title>
        <authorList>
            <person name="Chaudhary D.K."/>
        </authorList>
    </citation>
    <scope>NUCLEOTIDE SEQUENCE [LARGE SCALE GENOMIC DNA]</scope>
    <source>
        <strain evidence="10 11">TW-1</strain>
    </source>
</reference>
<evidence type="ECO:0000256" key="9">
    <source>
        <dbReference type="RuleBase" id="RU004480"/>
    </source>
</evidence>
<evidence type="ECO:0000256" key="5">
    <source>
        <dbReference type="ARBA" id="ARBA00049269"/>
    </source>
</evidence>
<comment type="PTM">
    <text evidence="6">Contains an active site 4-methylidene-imidazol-5-one (MIO), which is formed autocatalytically by cyclization and dehydration of residues Ala-Ser-Gly.</text>
</comment>
<evidence type="ECO:0000256" key="3">
    <source>
        <dbReference type="ARBA" id="ARBA00022808"/>
    </source>
</evidence>
<proteinExistence type="inferred from homology"/>
<dbReference type="PROSITE" id="PS00488">
    <property type="entry name" value="PAL_HISTIDASE"/>
    <property type="match status" value="1"/>
</dbReference>
<keyword evidence="3 6" id="KW-0369">Histidine metabolism</keyword>
<comment type="caution">
    <text evidence="10">The sequence shown here is derived from an EMBL/GenBank/DDBJ whole genome shotgun (WGS) entry which is preliminary data.</text>
</comment>
<dbReference type="HAMAP" id="MF_00229">
    <property type="entry name" value="His_ammonia_lyase"/>
    <property type="match status" value="1"/>
</dbReference>
<dbReference type="InterPro" id="IPR001106">
    <property type="entry name" value="Aromatic_Lyase"/>
</dbReference>
<dbReference type="PANTHER" id="PTHR10362">
    <property type="entry name" value="HISTIDINE AMMONIA-LYASE"/>
    <property type="match status" value="1"/>
</dbReference>
<feature type="modified residue" description="2,3-didehydroalanine (Ser)" evidence="6">
    <location>
        <position position="147"/>
    </location>
</feature>
<evidence type="ECO:0000256" key="6">
    <source>
        <dbReference type="HAMAP-Rule" id="MF_00229"/>
    </source>
</evidence>
<name>A0ABX0PI84_9BURK</name>
<dbReference type="InterPro" id="IPR008948">
    <property type="entry name" value="L-Aspartase-like"/>
</dbReference>
<dbReference type="RefSeq" id="WP_166862914.1">
    <property type="nucleotide sequence ID" value="NZ_JAAQOM010000017.1"/>
</dbReference>
<dbReference type="EC" id="4.3.1.3" evidence="2 6"/>
<evidence type="ECO:0000256" key="4">
    <source>
        <dbReference type="ARBA" id="ARBA00023239"/>
    </source>
</evidence>
<evidence type="ECO:0000256" key="8">
    <source>
        <dbReference type="RuleBase" id="RU004479"/>
    </source>
</evidence>
<keyword evidence="4 6" id="KW-0456">Lyase</keyword>
<evidence type="ECO:0000256" key="7">
    <source>
        <dbReference type="RuleBase" id="RU003954"/>
    </source>
</evidence>
<dbReference type="GO" id="GO:0004397">
    <property type="term" value="F:histidine ammonia-lyase activity"/>
    <property type="evidence" value="ECO:0007669"/>
    <property type="project" value="UniProtKB-EC"/>
</dbReference>
<comment type="pathway">
    <text evidence="1 6 8">Amino-acid degradation; L-histidine degradation into L-glutamate; N-formimidoyl-L-glutamate from L-histidine: step 1/3.</text>
</comment>
<dbReference type="EMBL" id="JAAQOM010000017">
    <property type="protein sequence ID" value="NIA56760.1"/>
    <property type="molecule type" value="Genomic_DNA"/>
</dbReference>
<feature type="cross-link" description="5-imidazolinone (Ala-Gly)" evidence="6">
    <location>
        <begin position="146"/>
        <end position="148"/>
    </location>
</feature>
<evidence type="ECO:0000313" key="11">
    <source>
        <dbReference type="Proteomes" id="UP000716322"/>
    </source>
</evidence>
<dbReference type="NCBIfam" id="TIGR01225">
    <property type="entry name" value="hutH"/>
    <property type="match status" value="1"/>
</dbReference>
<dbReference type="Pfam" id="PF00221">
    <property type="entry name" value="Lyase_aromatic"/>
    <property type="match status" value="1"/>
</dbReference>
<dbReference type="Gene3D" id="1.10.275.10">
    <property type="entry name" value="Fumarase/aspartase (N-terminal domain)"/>
    <property type="match status" value="1"/>
</dbReference>
<evidence type="ECO:0000256" key="1">
    <source>
        <dbReference type="ARBA" id="ARBA00005113"/>
    </source>
</evidence>
<dbReference type="InterPro" id="IPR022313">
    <property type="entry name" value="Phe/His_NH3-lyase_AS"/>
</dbReference>
<dbReference type="SUPFAM" id="SSF48557">
    <property type="entry name" value="L-aspartase-like"/>
    <property type="match status" value="1"/>
</dbReference>
<comment type="subcellular location">
    <subcellularLocation>
        <location evidence="6 9">Cytoplasm</location>
    </subcellularLocation>
</comment>
<comment type="similarity">
    <text evidence="6 7">Belongs to the PAL/histidase family.</text>
</comment>
<dbReference type="Proteomes" id="UP000716322">
    <property type="component" value="Unassembled WGS sequence"/>
</dbReference>
<gene>
    <name evidence="6 10" type="primary">hutH</name>
    <name evidence="10" type="ORF">HAV22_24365</name>
</gene>
<accession>A0ABX0PI84</accession>
<organism evidence="10 11">
    <name type="scientific">Telluria antibiotica</name>
    <dbReference type="NCBI Taxonomy" id="2717319"/>
    <lineage>
        <taxon>Bacteria</taxon>
        <taxon>Pseudomonadati</taxon>
        <taxon>Pseudomonadota</taxon>
        <taxon>Betaproteobacteria</taxon>
        <taxon>Burkholderiales</taxon>
        <taxon>Oxalobacteraceae</taxon>
        <taxon>Telluria group</taxon>
        <taxon>Telluria</taxon>
    </lineage>
</organism>